<sequence length="189" mass="21195">MNSPRLYNPNPKPQNAFNSFHPIGGGVAPSYHFHKSTTYVPLYIPSTHTYVHHYHHHNNPSTTPSNTTNYVPPPPPSEPVIYKDETADVSNPKMIVGFNNMIVYGVYQNSKHYVITISEDLDEDMDDIPEKFLHMEDTNLFEIVTLKPTTTTTTNAPVNTNTNVSTRDAVSGKGGEDVLNLHYGDIILR</sequence>
<gene>
    <name evidence="1" type="ORF">Bhyg_12526</name>
</gene>
<dbReference type="AlphaFoldDB" id="A0A9Q0MYF1"/>
<accession>A0A9Q0MYF1</accession>
<dbReference type="OrthoDB" id="10415714at2759"/>
<evidence type="ECO:0000313" key="2">
    <source>
        <dbReference type="Proteomes" id="UP001151699"/>
    </source>
</evidence>
<dbReference type="EMBL" id="WJQU01000003">
    <property type="protein sequence ID" value="KAJ6639779.1"/>
    <property type="molecule type" value="Genomic_DNA"/>
</dbReference>
<protein>
    <submittedName>
        <fullName evidence="1">Uncharacterized protein</fullName>
    </submittedName>
</protein>
<reference evidence="1" key="1">
    <citation type="submission" date="2022-07" db="EMBL/GenBank/DDBJ databases">
        <authorList>
            <person name="Trinca V."/>
            <person name="Uliana J.V.C."/>
            <person name="Torres T.T."/>
            <person name="Ward R.J."/>
            <person name="Monesi N."/>
        </authorList>
    </citation>
    <scope>NUCLEOTIDE SEQUENCE</scope>
    <source>
        <strain evidence="1">HSMRA1968</strain>
        <tissue evidence="1">Whole embryos</tissue>
    </source>
</reference>
<organism evidence="1 2">
    <name type="scientific">Pseudolycoriella hygida</name>
    <dbReference type="NCBI Taxonomy" id="35572"/>
    <lineage>
        <taxon>Eukaryota</taxon>
        <taxon>Metazoa</taxon>
        <taxon>Ecdysozoa</taxon>
        <taxon>Arthropoda</taxon>
        <taxon>Hexapoda</taxon>
        <taxon>Insecta</taxon>
        <taxon>Pterygota</taxon>
        <taxon>Neoptera</taxon>
        <taxon>Endopterygota</taxon>
        <taxon>Diptera</taxon>
        <taxon>Nematocera</taxon>
        <taxon>Sciaroidea</taxon>
        <taxon>Sciaridae</taxon>
        <taxon>Pseudolycoriella</taxon>
    </lineage>
</organism>
<proteinExistence type="predicted"/>
<name>A0A9Q0MYF1_9DIPT</name>
<evidence type="ECO:0000313" key="1">
    <source>
        <dbReference type="EMBL" id="KAJ6639779.1"/>
    </source>
</evidence>
<keyword evidence="2" id="KW-1185">Reference proteome</keyword>
<comment type="caution">
    <text evidence="1">The sequence shown here is derived from an EMBL/GenBank/DDBJ whole genome shotgun (WGS) entry which is preliminary data.</text>
</comment>
<dbReference type="Proteomes" id="UP001151699">
    <property type="component" value="Chromosome X"/>
</dbReference>